<dbReference type="EMBL" id="JACCEM010000004">
    <property type="protein sequence ID" value="NYT49577.1"/>
    <property type="molecule type" value="Genomic_DNA"/>
</dbReference>
<reference evidence="7 8" key="1">
    <citation type="submission" date="2020-07" db="EMBL/GenBank/DDBJ databases">
        <title>Taxonomic revisions and descriptions of new bacterial species based on genomic comparisons in the high-G+C-content subgroup of the family Alcaligenaceae.</title>
        <authorList>
            <person name="Szabo A."/>
            <person name="Felfoldi T."/>
        </authorList>
    </citation>
    <scope>NUCLEOTIDE SEQUENCE [LARGE SCALE GENOMIC DNA]</scope>
    <source>
        <strain evidence="7 8">LMG 24012</strain>
    </source>
</reference>
<dbReference type="Gene3D" id="3.40.640.10">
    <property type="entry name" value="Type I PLP-dependent aspartate aminotransferase-like (Major domain)"/>
    <property type="match status" value="1"/>
</dbReference>
<keyword evidence="3" id="KW-0805">Transcription regulation</keyword>
<evidence type="ECO:0000313" key="8">
    <source>
        <dbReference type="Proteomes" id="UP000559809"/>
    </source>
</evidence>
<evidence type="ECO:0000256" key="5">
    <source>
        <dbReference type="ARBA" id="ARBA00023163"/>
    </source>
</evidence>
<dbReference type="GO" id="GO:0030170">
    <property type="term" value="F:pyridoxal phosphate binding"/>
    <property type="evidence" value="ECO:0007669"/>
    <property type="project" value="InterPro"/>
</dbReference>
<dbReference type="InterPro" id="IPR015424">
    <property type="entry name" value="PyrdxlP-dep_Trfase"/>
</dbReference>
<dbReference type="Gene3D" id="1.10.10.10">
    <property type="entry name" value="Winged helix-like DNA-binding domain superfamily/Winged helix DNA-binding domain"/>
    <property type="match status" value="1"/>
</dbReference>
<dbReference type="GO" id="GO:0003700">
    <property type="term" value="F:DNA-binding transcription factor activity"/>
    <property type="evidence" value="ECO:0007669"/>
    <property type="project" value="InterPro"/>
</dbReference>
<dbReference type="InterPro" id="IPR036388">
    <property type="entry name" value="WH-like_DNA-bd_sf"/>
</dbReference>
<dbReference type="InterPro" id="IPR051446">
    <property type="entry name" value="HTH_trans_reg/aminotransferase"/>
</dbReference>
<dbReference type="SUPFAM" id="SSF53383">
    <property type="entry name" value="PLP-dependent transferases"/>
    <property type="match status" value="1"/>
</dbReference>
<dbReference type="PANTHER" id="PTHR46577">
    <property type="entry name" value="HTH-TYPE TRANSCRIPTIONAL REGULATORY PROTEIN GABR"/>
    <property type="match status" value="1"/>
</dbReference>
<evidence type="ECO:0000256" key="3">
    <source>
        <dbReference type="ARBA" id="ARBA00023015"/>
    </source>
</evidence>
<dbReference type="Proteomes" id="UP000559809">
    <property type="component" value="Unassembled WGS sequence"/>
</dbReference>
<keyword evidence="8" id="KW-1185">Reference proteome</keyword>
<organism evidence="7 8">
    <name type="scientific">Parapusillimonas granuli</name>
    <dbReference type="NCBI Taxonomy" id="380911"/>
    <lineage>
        <taxon>Bacteria</taxon>
        <taxon>Pseudomonadati</taxon>
        <taxon>Pseudomonadota</taxon>
        <taxon>Betaproteobacteria</taxon>
        <taxon>Burkholderiales</taxon>
        <taxon>Alcaligenaceae</taxon>
        <taxon>Parapusillimonas</taxon>
    </lineage>
</organism>
<dbReference type="InterPro" id="IPR004839">
    <property type="entry name" value="Aminotransferase_I/II_large"/>
</dbReference>
<protein>
    <submittedName>
        <fullName evidence="7">PLP-dependent aminotransferase family protein</fullName>
    </submittedName>
</protein>
<evidence type="ECO:0000259" key="6">
    <source>
        <dbReference type="PROSITE" id="PS50949"/>
    </source>
</evidence>
<keyword evidence="2" id="KW-0663">Pyridoxal phosphate</keyword>
<dbReference type="InterPro" id="IPR000524">
    <property type="entry name" value="Tscrpt_reg_HTH_GntR"/>
</dbReference>
<keyword evidence="7" id="KW-0032">Aminotransferase</keyword>
<feature type="domain" description="HTH gntR-type" evidence="6">
    <location>
        <begin position="14"/>
        <end position="82"/>
    </location>
</feature>
<dbReference type="PANTHER" id="PTHR46577:SF2">
    <property type="entry name" value="TRANSCRIPTIONAL REGULATORY PROTEIN"/>
    <property type="match status" value="1"/>
</dbReference>
<dbReference type="AlphaFoldDB" id="A0A853FZR6"/>
<dbReference type="SMART" id="SM00345">
    <property type="entry name" value="HTH_GNTR"/>
    <property type="match status" value="1"/>
</dbReference>
<evidence type="ECO:0000313" key="7">
    <source>
        <dbReference type="EMBL" id="NYT49577.1"/>
    </source>
</evidence>
<dbReference type="CDD" id="cd07377">
    <property type="entry name" value="WHTH_GntR"/>
    <property type="match status" value="1"/>
</dbReference>
<dbReference type="CDD" id="cd00609">
    <property type="entry name" value="AAT_like"/>
    <property type="match status" value="1"/>
</dbReference>
<keyword evidence="7" id="KW-0808">Transferase</keyword>
<keyword evidence="5" id="KW-0804">Transcription</keyword>
<evidence type="ECO:0000256" key="1">
    <source>
        <dbReference type="ARBA" id="ARBA00005384"/>
    </source>
</evidence>
<proteinExistence type="inferred from homology"/>
<accession>A0A853FZR6</accession>
<gene>
    <name evidence="7" type="ORF">H0A72_09695</name>
</gene>
<dbReference type="GO" id="GO:0003677">
    <property type="term" value="F:DNA binding"/>
    <property type="evidence" value="ECO:0007669"/>
    <property type="project" value="UniProtKB-KW"/>
</dbReference>
<dbReference type="InterPro" id="IPR036390">
    <property type="entry name" value="WH_DNA-bd_sf"/>
</dbReference>
<dbReference type="GO" id="GO:0008483">
    <property type="term" value="F:transaminase activity"/>
    <property type="evidence" value="ECO:0007669"/>
    <property type="project" value="UniProtKB-KW"/>
</dbReference>
<dbReference type="InterPro" id="IPR015421">
    <property type="entry name" value="PyrdxlP-dep_Trfase_major"/>
</dbReference>
<dbReference type="Pfam" id="PF00155">
    <property type="entry name" value="Aminotran_1_2"/>
    <property type="match status" value="1"/>
</dbReference>
<sequence length="477" mass="52626">MRFFEPVRDRKHAPSLVEQVVEALENAIRQQLLRPGMAMPSVRKFAKAHGLSTFTVSAAYSRLVAQNWLVARPGSGYRVAAAARRAPAGAAPAPVSAWAPPKIGASWLLADVFADHSIPIKSGCGWLPGEWLNEAGLSQALRQVSRTSPKQLAGYGHPYGYFPLREHIRHALEHNGLQVASDQVLLTQGATQGLDIVIRTLFRPGDVVLAEFPGYANLLETMRLAGLRVLSVPRNQDGLCTRTLEELAARHQVKAVFVNTVLQNPTGTSLSMNNAFRILQLAEQYRYTVIEDDVSRDLLPGIGPMLVAMGGTARVVYVSGFSKSIMPSMRVGYVVANAELLKEFAKTKMTLGLTTPEMMERTVHEVLRQGRHQAHLRRVQERLREAHDELGALMDEHGFEVYSRPQAGLFLWARPAGPWREQGSAKLAELALKDGIWLAPGSYFDPGQADTGWIRFNVAYSLHRALWAFMRKAGATA</sequence>
<dbReference type="Pfam" id="PF00392">
    <property type="entry name" value="GntR"/>
    <property type="match status" value="1"/>
</dbReference>
<keyword evidence="4" id="KW-0238">DNA-binding</keyword>
<evidence type="ECO:0000256" key="2">
    <source>
        <dbReference type="ARBA" id="ARBA00022898"/>
    </source>
</evidence>
<dbReference type="PROSITE" id="PS50949">
    <property type="entry name" value="HTH_GNTR"/>
    <property type="match status" value="1"/>
</dbReference>
<dbReference type="RefSeq" id="WP_180154863.1">
    <property type="nucleotide sequence ID" value="NZ_JACCEM010000004.1"/>
</dbReference>
<name>A0A853FZR6_9BURK</name>
<comment type="caution">
    <text evidence="7">The sequence shown here is derived from an EMBL/GenBank/DDBJ whole genome shotgun (WGS) entry which is preliminary data.</text>
</comment>
<dbReference type="SUPFAM" id="SSF46785">
    <property type="entry name" value="Winged helix' DNA-binding domain"/>
    <property type="match status" value="1"/>
</dbReference>
<evidence type="ECO:0000256" key="4">
    <source>
        <dbReference type="ARBA" id="ARBA00023125"/>
    </source>
</evidence>
<comment type="similarity">
    <text evidence="1">In the C-terminal section; belongs to the class-I pyridoxal-phosphate-dependent aminotransferase family.</text>
</comment>